<accession>A0A9P9XX27</accession>
<dbReference type="PANTHER" id="PTHR42970">
    <property type="entry name" value="PECTATE LYASE C-RELATED"/>
    <property type="match status" value="1"/>
</dbReference>
<comment type="caution">
    <text evidence="3">The sequence shown here is derived from an EMBL/GenBank/DDBJ whole genome shotgun (WGS) entry which is preliminary data.</text>
</comment>
<dbReference type="Proteomes" id="UP001055219">
    <property type="component" value="Unassembled WGS sequence"/>
</dbReference>
<dbReference type="RefSeq" id="XP_051360299.1">
    <property type="nucleotide sequence ID" value="XM_051508551.1"/>
</dbReference>
<dbReference type="InterPro" id="IPR012334">
    <property type="entry name" value="Pectin_lyas_fold"/>
</dbReference>
<dbReference type="PANTHER" id="PTHR42970:SF1">
    <property type="entry name" value="PECTATE LYASE C-RELATED"/>
    <property type="match status" value="1"/>
</dbReference>
<dbReference type="AlphaFoldDB" id="A0A9P9XX27"/>
<organism evidence="3 4">
    <name type="scientific">Emericellopsis cladophorae</name>
    <dbReference type="NCBI Taxonomy" id="2686198"/>
    <lineage>
        <taxon>Eukaryota</taxon>
        <taxon>Fungi</taxon>
        <taxon>Dikarya</taxon>
        <taxon>Ascomycota</taxon>
        <taxon>Pezizomycotina</taxon>
        <taxon>Sordariomycetes</taxon>
        <taxon>Hypocreomycetidae</taxon>
        <taxon>Hypocreales</taxon>
        <taxon>Bionectriaceae</taxon>
        <taxon>Emericellopsis</taxon>
    </lineage>
</organism>
<name>A0A9P9XX27_9HYPO</name>
<reference evidence="3" key="1">
    <citation type="journal article" date="2021" name="J Fungi (Basel)">
        <title>Genomic and Metabolomic Analyses of the Marine Fungus Emericellopsis cladophorae: Insights into Saltwater Adaptability Mechanisms and Its Biosynthetic Potential.</title>
        <authorList>
            <person name="Goncalves M.F.M."/>
            <person name="Hilario S."/>
            <person name="Van de Peer Y."/>
            <person name="Esteves A.C."/>
            <person name="Alves A."/>
        </authorList>
    </citation>
    <scope>NUCLEOTIDE SEQUENCE</scope>
    <source>
        <strain evidence="3">MUM 19.33</strain>
    </source>
</reference>
<gene>
    <name evidence="3" type="ORF">J7T54_001859</name>
</gene>
<keyword evidence="1" id="KW-0479">Metal-binding</keyword>
<protein>
    <recommendedName>
        <fullName evidence="5">Pectate lyase</fullName>
    </recommendedName>
</protein>
<proteinExistence type="predicted"/>
<dbReference type="GO" id="GO:0046872">
    <property type="term" value="F:metal ion binding"/>
    <property type="evidence" value="ECO:0007669"/>
    <property type="project" value="UniProtKB-KW"/>
</dbReference>
<dbReference type="GeneID" id="75828376"/>
<dbReference type="OrthoDB" id="302705at2759"/>
<sequence length="183" mass="19486">MQKQGPKCSFELCKIPLMVEGMVRFATGGRFGEVYKVTNLADSGAGSLRDVVSQPKRIVVFDVGGVINMKSRVVVSKMVHIDGQTAPSDSWRASGKDAITIAEGARMIFDHVSVSWGRDETLSISGTAANVTVQGTLIAQGLEMHSCGGLMGTDGGISPFRNLCVDNNTRNPKVKGANDLKNN</sequence>
<dbReference type="SUPFAM" id="SSF51126">
    <property type="entry name" value="Pectin lyase-like"/>
    <property type="match status" value="1"/>
</dbReference>
<evidence type="ECO:0000313" key="4">
    <source>
        <dbReference type="Proteomes" id="UP001055219"/>
    </source>
</evidence>
<evidence type="ECO:0008006" key="5">
    <source>
        <dbReference type="Google" id="ProtNLM"/>
    </source>
</evidence>
<keyword evidence="2" id="KW-0325">Glycoprotein</keyword>
<dbReference type="InterPro" id="IPR011050">
    <property type="entry name" value="Pectin_lyase_fold/virulence"/>
</dbReference>
<evidence type="ECO:0000313" key="3">
    <source>
        <dbReference type="EMBL" id="KAI6779443.1"/>
    </source>
</evidence>
<evidence type="ECO:0000256" key="2">
    <source>
        <dbReference type="ARBA" id="ARBA00023180"/>
    </source>
</evidence>
<reference evidence="3" key="2">
    <citation type="submission" date="2022-07" db="EMBL/GenBank/DDBJ databases">
        <authorList>
            <person name="Goncalves M.F.M."/>
            <person name="Hilario S."/>
            <person name="Van De Peer Y."/>
            <person name="Esteves A.C."/>
            <person name="Alves A."/>
        </authorList>
    </citation>
    <scope>NUCLEOTIDE SEQUENCE</scope>
    <source>
        <strain evidence="3">MUM 19.33</strain>
    </source>
</reference>
<dbReference type="Gene3D" id="2.160.20.10">
    <property type="entry name" value="Single-stranded right-handed beta-helix, Pectin lyase-like"/>
    <property type="match status" value="2"/>
</dbReference>
<keyword evidence="4" id="KW-1185">Reference proteome</keyword>
<dbReference type="InterPro" id="IPR052063">
    <property type="entry name" value="Polysaccharide_Lyase_1"/>
</dbReference>
<feature type="non-terminal residue" evidence="3">
    <location>
        <position position="1"/>
    </location>
</feature>
<dbReference type="EMBL" id="JAGIXG020000046">
    <property type="protein sequence ID" value="KAI6779443.1"/>
    <property type="molecule type" value="Genomic_DNA"/>
</dbReference>
<evidence type="ECO:0000256" key="1">
    <source>
        <dbReference type="ARBA" id="ARBA00022723"/>
    </source>
</evidence>